<dbReference type="AlphaFoldDB" id="A0A507R3G7"/>
<feature type="compositionally biased region" description="Polar residues" evidence="6">
    <location>
        <begin position="323"/>
        <end position="332"/>
    </location>
</feature>
<comment type="caution">
    <text evidence="8">The sequence shown here is derived from an EMBL/GenBank/DDBJ whole genome shotgun (WGS) entry which is preliminary data.</text>
</comment>
<evidence type="ECO:0000256" key="5">
    <source>
        <dbReference type="ARBA" id="ARBA00023136"/>
    </source>
</evidence>
<gene>
    <name evidence="8" type="ORF">MPDQ_002056</name>
</gene>
<evidence type="ECO:0000256" key="1">
    <source>
        <dbReference type="ARBA" id="ARBA00004141"/>
    </source>
</evidence>
<dbReference type="PANTHER" id="PTHR13353">
    <property type="entry name" value="TRANSMEMBRANE PROTEIN 19"/>
    <property type="match status" value="1"/>
</dbReference>
<evidence type="ECO:0000256" key="4">
    <source>
        <dbReference type="ARBA" id="ARBA00022989"/>
    </source>
</evidence>
<evidence type="ECO:0000256" key="3">
    <source>
        <dbReference type="ARBA" id="ARBA00022692"/>
    </source>
</evidence>
<keyword evidence="4 7" id="KW-1133">Transmembrane helix</keyword>
<sequence length="383" mass="40154">MKPIIAVPAVLGLVYRAHSRKSLTPLGITAAFLTAIAHAVHPWSAPFFLLAVFYLGGTKVTKIKHDFKASLTLSATGSEGNDTQRTHNQVLANSIVASILSLLYAYLHAKNKSRGQCFSFGGDALDLLTVGIVAYGKISFSQTHYFSSPLRGCKSNYAAVAADTFSSELGILSKSKPRLITSPTLRVVPPGTNGGVTATGLFAGILGATTIALTSIVLLPFCSDGAGIDIKTRVQLFLAVTAWGALGSVVDSILGGLLQASVIDKRTGKIVEGSGGKKVLIHPASTQHDGIDNVGSQSSSVKGDVHLRNTEAVANMVALKGSKATSSPIKTQSSEKHDPAHESRRVETGWDLLDNNGVNLLMASVMSLGGIAIASWVWDVPVR</sequence>
<dbReference type="Proteomes" id="UP000319663">
    <property type="component" value="Unassembled WGS sequence"/>
</dbReference>
<dbReference type="STRING" id="5098.A0A507R3G7"/>
<feature type="transmembrane region" description="Helical" evidence="7">
    <location>
        <begin position="360"/>
        <end position="378"/>
    </location>
</feature>
<organism evidence="8 9">
    <name type="scientific">Monascus purpureus</name>
    <name type="common">Red mold</name>
    <name type="synonym">Monascus anka</name>
    <dbReference type="NCBI Taxonomy" id="5098"/>
    <lineage>
        <taxon>Eukaryota</taxon>
        <taxon>Fungi</taxon>
        <taxon>Dikarya</taxon>
        <taxon>Ascomycota</taxon>
        <taxon>Pezizomycotina</taxon>
        <taxon>Eurotiomycetes</taxon>
        <taxon>Eurotiomycetidae</taxon>
        <taxon>Eurotiales</taxon>
        <taxon>Aspergillaceae</taxon>
        <taxon>Monascus</taxon>
    </lineage>
</organism>
<evidence type="ECO:0000313" key="9">
    <source>
        <dbReference type="Proteomes" id="UP000319663"/>
    </source>
</evidence>
<feature type="transmembrane region" description="Helical" evidence="7">
    <location>
        <begin position="201"/>
        <end position="222"/>
    </location>
</feature>
<keyword evidence="5 7" id="KW-0472">Membrane</keyword>
<evidence type="ECO:0008006" key="10">
    <source>
        <dbReference type="Google" id="ProtNLM"/>
    </source>
</evidence>
<evidence type="ECO:0000256" key="7">
    <source>
        <dbReference type="SAM" id="Phobius"/>
    </source>
</evidence>
<evidence type="ECO:0000256" key="6">
    <source>
        <dbReference type="SAM" id="MobiDB-lite"/>
    </source>
</evidence>
<reference evidence="8 9" key="1">
    <citation type="submission" date="2019-06" db="EMBL/GenBank/DDBJ databases">
        <title>Wine fermentation using esterase from Monascus purpureus.</title>
        <authorList>
            <person name="Geng C."/>
            <person name="Zhang Y."/>
        </authorList>
    </citation>
    <scope>NUCLEOTIDE SEQUENCE [LARGE SCALE GENOMIC DNA]</scope>
    <source>
        <strain evidence="8">HQ1</strain>
    </source>
</reference>
<evidence type="ECO:0000313" key="8">
    <source>
        <dbReference type="EMBL" id="TQB75756.1"/>
    </source>
</evidence>
<dbReference type="PANTHER" id="PTHR13353:SF5">
    <property type="entry name" value="TRANSMEMBRANE PROTEIN 19"/>
    <property type="match status" value="1"/>
</dbReference>
<feature type="region of interest" description="Disordered" evidence="6">
    <location>
        <begin position="321"/>
        <end position="345"/>
    </location>
</feature>
<keyword evidence="3 7" id="KW-0812">Transmembrane</keyword>
<proteinExistence type="inferred from homology"/>
<protein>
    <recommendedName>
        <fullName evidence="10">Transmembrane protein 19</fullName>
    </recommendedName>
</protein>
<comment type="similarity">
    <text evidence="2">Belongs to the TMEM19 family.</text>
</comment>
<dbReference type="EMBL" id="VIFY01000016">
    <property type="protein sequence ID" value="TQB75756.1"/>
    <property type="molecule type" value="Genomic_DNA"/>
</dbReference>
<accession>A0A507R3G7</accession>
<keyword evidence="9" id="KW-1185">Reference proteome</keyword>
<name>A0A507R3G7_MONPU</name>
<feature type="compositionally biased region" description="Basic and acidic residues" evidence="6">
    <location>
        <begin position="333"/>
        <end position="345"/>
    </location>
</feature>
<comment type="subcellular location">
    <subcellularLocation>
        <location evidence="1">Membrane</location>
        <topology evidence="1">Multi-pass membrane protein</topology>
    </subcellularLocation>
</comment>
<dbReference type="InterPro" id="IPR002794">
    <property type="entry name" value="DUF92_TMEM19"/>
</dbReference>
<feature type="transmembrane region" description="Helical" evidence="7">
    <location>
        <begin position="90"/>
        <end position="107"/>
    </location>
</feature>
<dbReference type="GO" id="GO:0016020">
    <property type="term" value="C:membrane"/>
    <property type="evidence" value="ECO:0007669"/>
    <property type="project" value="UniProtKB-SubCell"/>
</dbReference>
<feature type="transmembrane region" description="Helical" evidence="7">
    <location>
        <begin position="234"/>
        <end position="258"/>
    </location>
</feature>
<dbReference type="Pfam" id="PF01940">
    <property type="entry name" value="DUF92"/>
    <property type="match status" value="1"/>
</dbReference>
<evidence type="ECO:0000256" key="2">
    <source>
        <dbReference type="ARBA" id="ARBA00009012"/>
    </source>
</evidence>
<feature type="transmembrane region" description="Helical" evidence="7">
    <location>
        <begin position="29"/>
        <end position="55"/>
    </location>
</feature>